<dbReference type="InterPro" id="IPR050426">
    <property type="entry name" value="Glycosyltransferase_28"/>
</dbReference>
<dbReference type="InterPro" id="IPR002213">
    <property type="entry name" value="UDP_glucos_trans"/>
</dbReference>
<feature type="domain" description="Erythromycin biosynthesis protein CIII-like C-terminal" evidence="2">
    <location>
        <begin position="286"/>
        <end position="415"/>
    </location>
</feature>
<dbReference type="GO" id="GO:0005975">
    <property type="term" value="P:carbohydrate metabolic process"/>
    <property type="evidence" value="ECO:0007669"/>
    <property type="project" value="InterPro"/>
</dbReference>
<dbReference type="AlphaFoldDB" id="A0A846RIF3"/>
<dbReference type="SUPFAM" id="SSF53756">
    <property type="entry name" value="UDP-Glycosyltransferase/glycogen phosphorylase"/>
    <property type="match status" value="1"/>
</dbReference>
<organism evidence="3 4">
    <name type="scientific">Arthrobacter pigmenti</name>
    <dbReference type="NCBI Taxonomy" id="271432"/>
    <lineage>
        <taxon>Bacteria</taxon>
        <taxon>Bacillati</taxon>
        <taxon>Actinomycetota</taxon>
        <taxon>Actinomycetes</taxon>
        <taxon>Micrococcales</taxon>
        <taxon>Micrococcaceae</taxon>
        <taxon>Arthrobacter</taxon>
    </lineage>
</organism>
<evidence type="ECO:0000313" key="3">
    <source>
        <dbReference type="EMBL" id="NJC21470.1"/>
    </source>
</evidence>
<dbReference type="Pfam" id="PF03033">
    <property type="entry name" value="Glyco_transf_28"/>
    <property type="match status" value="1"/>
</dbReference>
<dbReference type="Proteomes" id="UP000547458">
    <property type="component" value="Unassembled WGS sequence"/>
</dbReference>
<feature type="domain" description="Glycosyltransferase family 28 N-terminal" evidence="1">
    <location>
        <begin position="13"/>
        <end position="120"/>
    </location>
</feature>
<dbReference type="FunFam" id="3.40.50.2000:FF:000072">
    <property type="entry name" value="Glycosyl transferase"/>
    <property type="match status" value="1"/>
</dbReference>
<dbReference type="InterPro" id="IPR010610">
    <property type="entry name" value="EryCIII-like_C"/>
</dbReference>
<dbReference type="CDD" id="cd03784">
    <property type="entry name" value="GT1_Gtf-like"/>
    <property type="match status" value="1"/>
</dbReference>
<evidence type="ECO:0000313" key="4">
    <source>
        <dbReference type="Proteomes" id="UP000547458"/>
    </source>
</evidence>
<dbReference type="PANTHER" id="PTHR48050:SF13">
    <property type="entry name" value="STEROL 3-BETA-GLUCOSYLTRANSFERASE UGT80A2"/>
    <property type="match status" value="1"/>
</dbReference>
<dbReference type="Pfam" id="PF06722">
    <property type="entry name" value="EryCIII-like_C"/>
    <property type="match status" value="1"/>
</dbReference>
<dbReference type="GO" id="GO:0033072">
    <property type="term" value="P:vancomycin biosynthetic process"/>
    <property type="evidence" value="ECO:0007669"/>
    <property type="project" value="UniProtKB-ARBA"/>
</dbReference>
<sequence>MASVLVCSSPLVGHVTPMLAVAAGLVNRGHTVRFLTGQRYADRVASVGATFLPLPPDADFDDSAMDQAFPGRVGLKGPRGIRYDITEIFMRPGKAQYDAVQSAITTMPTDAVLAESLCMGASLLLNTPRAERPAVINCGIVPLSLASRDTAPYGLGIQPKPGALGRVRNRAMTTLTQKLVFGPVQKFADTVSREATGQAYPGFFMDWPRRADLLAQFTVPEFEYRRSDLPDTVHFVGPVSQGGGKDAADVALPEWWDELDAGRPVIHVTQGTVANHDFDDLVRPTIDGLANEDVLVIVSTGGRPESALAGPLPENVRVSSYLPYDQLLPKTDVLVTNGGYGGVQFALRHGVPLVVAGQTEEKVEVTARVAWSGTGINLRTNRPKPDDVAKAVRTVLADSSYREEASRIGEAIKASRGVDALVDLLEALANHAPSSAARPPVT</sequence>
<gene>
    <name evidence="3" type="ORF">BJ994_000546</name>
</gene>
<dbReference type="RefSeq" id="WP_167991232.1">
    <property type="nucleotide sequence ID" value="NZ_JAATJL010000001.1"/>
</dbReference>
<name>A0A846RIF3_9MICC</name>
<comment type="caution">
    <text evidence="3">The sequence shown here is derived from an EMBL/GenBank/DDBJ whole genome shotgun (WGS) entry which is preliminary data.</text>
</comment>
<dbReference type="PANTHER" id="PTHR48050">
    <property type="entry name" value="STEROL 3-BETA-GLUCOSYLTRANSFERASE"/>
    <property type="match status" value="1"/>
</dbReference>
<evidence type="ECO:0000259" key="2">
    <source>
        <dbReference type="Pfam" id="PF06722"/>
    </source>
</evidence>
<accession>A0A846RIF3</accession>
<keyword evidence="3" id="KW-0808">Transferase</keyword>
<dbReference type="EMBL" id="JAATJL010000001">
    <property type="protein sequence ID" value="NJC21470.1"/>
    <property type="molecule type" value="Genomic_DNA"/>
</dbReference>
<proteinExistence type="predicted"/>
<protein>
    <submittedName>
        <fullName evidence="3">MGT family glycosyltransferase</fullName>
    </submittedName>
</protein>
<dbReference type="GO" id="GO:0008194">
    <property type="term" value="F:UDP-glycosyltransferase activity"/>
    <property type="evidence" value="ECO:0007669"/>
    <property type="project" value="InterPro"/>
</dbReference>
<reference evidence="3 4" key="1">
    <citation type="submission" date="2020-03" db="EMBL/GenBank/DDBJ databases">
        <title>Sequencing the genomes of 1000 actinobacteria strains.</title>
        <authorList>
            <person name="Klenk H.-P."/>
        </authorList>
    </citation>
    <scope>NUCLEOTIDE SEQUENCE [LARGE SCALE GENOMIC DNA]</scope>
    <source>
        <strain evidence="3 4">DSM 16403</strain>
    </source>
</reference>
<dbReference type="GO" id="GO:0016758">
    <property type="term" value="F:hexosyltransferase activity"/>
    <property type="evidence" value="ECO:0007669"/>
    <property type="project" value="InterPro"/>
</dbReference>
<keyword evidence="4" id="KW-1185">Reference proteome</keyword>
<evidence type="ECO:0000259" key="1">
    <source>
        <dbReference type="Pfam" id="PF03033"/>
    </source>
</evidence>
<dbReference type="InterPro" id="IPR004276">
    <property type="entry name" value="GlycoTrans_28_N"/>
</dbReference>
<dbReference type="Gene3D" id="3.40.50.2000">
    <property type="entry name" value="Glycogen Phosphorylase B"/>
    <property type="match status" value="2"/>
</dbReference>